<feature type="region of interest" description="Disordered" evidence="1">
    <location>
        <begin position="1"/>
        <end position="159"/>
    </location>
</feature>
<feature type="compositionally biased region" description="Basic and acidic residues" evidence="1">
    <location>
        <begin position="41"/>
        <end position="56"/>
    </location>
</feature>
<accession>A0A7J7YSZ1</accession>
<feature type="compositionally biased region" description="Low complexity" evidence="1">
    <location>
        <begin position="216"/>
        <end position="236"/>
    </location>
</feature>
<organism evidence="2 3">
    <name type="scientific">Rhinolophus ferrumequinum</name>
    <name type="common">Greater horseshoe bat</name>
    <dbReference type="NCBI Taxonomy" id="59479"/>
    <lineage>
        <taxon>Eukaryota</taxon>
        <taxon>Metazoa</taxon>
        <taxon>Chordata</taxon>
        <taxon>Craniata</taxon>
        <taxon>Vertebrata</taxon>
        <taxon>Euteleostomi</taxon>
        <taxon>Mammalia</taxon>
        <taxon>Eutheria</taxon>
        <taxon>Laurasiatheria</taxon>
        <taxon>Chiroptera</taxon>
        <taxon>Yinpterochiroptera</taxon>
        <taxon>Rhinolophoidea</taxon>
        <taxon>Rhinolophidae</taxon>
        <taxon>Rhinolophinae</taxon>
        <taxon>Rhinolophus</taxon>
    </lineage>
</organism>
<feature type="compositionally biased region" description="Acidic residues" evidence="1">
    <location>
        <begin position="57"/>
        <end position="67"/>
    </location>
</feature>
<reference evidence="2 3" key="1">
    <citation type="journal article" date="2020" name="Nature">
        <title>Six reference-quality genomes reveal evolution of bat adaptations.</title>
        <authorList>
            <person name="Jebb D."/>
            <person name="Huang Z."/>
            <person name="Pippel M."/>
            <person name="Hughes G.M."/>
            <person name="Lavrichenko K."/>
            <person name="Devanna P."/>
            <person name="Winkler S."/>
            <person name="Jermiin L.S."/>
            <person name="Skirmuntt E.C."/>
            <person name="Katzourakis A."/>
            <person name="Burkitt-Gray L."/>
            <person name="Ray D.A."/>
            <person name="Sullivan K.A.M."/>
            <person name="Roscito J.G."/>
            <person name="Kirilenko B.M."/>
            <person name="Davalos L.M."/>
            <person name="Corthals A.P."/>
            <person name="Power M.L."/>
            <person name="Jones G."/>
            <person name="Ransome R.D."/>
            <person name="Dechmann D.K.N."/>
            <person name="Locatelli A.G."/>
            <person name="Puechmaille S.J."/>
            <person name="Fedrigo O."/>
            <person name="Jarvis E.D."/>
            <person name="Hiller M."/>
            <person name="Vernes S.C."/>
            <person name="Myers E.W."/>
            <person name="Teeling E.C."/>
        </authorList>
    </citation>
    <scope>NUCLEOTIDE SEQUENCE [LARGE SCALE GENOMIC DNA]</scope>
    <source>
        <strain evidence="2">MRhiFer1</strain>
        <tissue evidence="2">Lung</tissue>
    </source>
</reference>
<protein>
    <submittedName>
        <fullName evidence="2">Uncharacterized protein</fullName>
    </submittedName>
</protein>
<dbReference type="EMBL" id="JACAGC010000005">
    <property type="protein sequence ID" value="KAF6364756.1"/>
    <property type="molecule type" value="Genomic_DNA"/>
</dbReference>
<feature type="region of interest" description="Disordered" evidence="1">
    <location>
        <begin position="172"/>
        <end position="245"/>
    </location>
</feature>
<dbReference type="AlphaFoldDB" id="A0A7J7YSZ1"/>
<proteinExistence type="predicted"/>
<gene>
    <name evidence="2" type="ORF">mRhiFer1_009877</name>
</gene>
<evidence type="ECO:0000313" key="2">
    <source>
        <dbReference type="EMBL" id="KAF6364756.1"/>
    </source>
</evidence>
<evidence type="ECO:0000256" key="1">
    <source>
        <dbReference type="SAM" id="MobiDB-lite"/>
    </source>
</evidence>
<sequence length="273" mass="29903">MITDEKAREELREQVYDAMGEKEKAKKKKNKNTDDMSLVKPEIDKEQETEVEKGEREDIDISEPAEELQEKVESTPDQLTETTENAKEAAAAAELHEAEVTSGKPEQKAPDAEEGKSVSATDIQEGYREKGGQEKQGEVTVSIEEEPKEASEEQPVATLEKQDIVVDVGAEPIQPTVNPLGVCGDEPKEQAAASENEPGKAVLEQLVGKKEPPVGESPEVTPEAAEASAAEVGSESLRSLGRRPPFYPRMRQSLDCQLQEIRLLLNQGLMQKG</sequence>
<feature type="compositionally biased region" description="Basic and acidic residues" evidence="1">
    <location>
        <begin position="125"/>
        <end position="137"/>
    </location>
</feature>
<feature type="compositionally biased region" description="Basic and acidic residues" evidence="1">
    <location>
        <begin position="94"/>
        <end position="116"/>
    </location>
</feature>
<evidence type="ECO:0000313" key="3">
    <source>
        <dbReference type="Proteomes" id="UP000585614"/>
    </source>
</evidence>
<dbReference type="Proteomes" id="UP000585614">
    <property type="component" value="Unassembled WGS sequence"/>
</dbReference>
<comment type="caution">
    <text evidence="2">The sequence shown here is derived from an EMBL/GenBank/DDBJ whole genome shotgun (WGS) entry which is preliminary data.</text>
</comment>
<name>A0A7J7YSZ1_RHIFE</name>
<feature type="compositionally biased region" description="Basic and acidic residues" evidence="1">
    <location>
        <begin position="1"/>
        <end position="24"/>
    </location>
</feature>
<feature type="compositionally biased region" description="Low complexity" evidence="1">
    <location>
        <begin position="80"/>
        <end position="93"/>
    </location>
</feature>